<dbReference type="RefSeq" id="WP_071807646.1">
    <property type="nucleotide sequence ID" value="NZ_CAPUCN010000012.1"/>
</dbReference>
<keyword evidence="2" id="KW-1185">Reference proteome</keyword>
<dbReference type="InterPro" id="IPR024356">
    <property type="entry name" value="DUF3873"/>
</dbReference>
<evidence type="ECO:0000313" key="1">
    <source>
        <dbReference type="EMBL" id="ANU59740.2"/>
    </source>
</evidence>
<dbReference type="Gene3D" id="3.40.50.450">
    <property type="match status" value="1"/>
</dbReference>
<protein>
    <recommendedName>
        <fullName evidence="3">DUF1273 family protein</fullName>
    </recommendedName>
</protein>
<gene>
    <name evidence="1" type="ORF">A4V03_07625</name>
</gene>
<dbReference type="InterPro" id="IPR010697">
    <property type="entry name" value="YspA"/>
</dbReference>
<name>A0A1C7H7I7_9BACE</name>
<dbReference type="Pfam" id="PF12989">
    <property type="entry name" value="DUF3873"/>
    <property type="match status" value="1"/>
</dbReference>
<dbReference type="EMBL" id="CP015401">
    <property type="protein sequence ID" value="ANU59740.2"/>
    <property type="molecule type" value="Genomic_DNA"/>
</dbReference>
<dbReference type="PANTHER" id="PTHR38440:SF1">
    <property type="entry name" value="UPF0398 PROTEIN SPR0331"/>
    <property type="match status" value="1"/>
</dbReference>
<accession>A0A1C7H7I7</accession>
<dbReference type="OrthoDB" id="1795759at2"/>
<dbReference type="GeneID" id="82187002"/>
<sequence length="235" mass="27477">METKKLTENGISTTKGLGEEKYIKCCLGAFRGKIYYQYDYRHLNGELFSTLRPTLEQCRKERDEWLKKSTVAFSGHRANRIAKFTTDRQRFFINVAHTTWAAIEEFCIKKGYHTFLSGMADGFDIIAAEEVLRLKKEYPYIRLKCVIPFKGQADRYPEAYKQRYNNILAQADEVVTLSENYFEGCFLCRNDYLLNNSAFLMVYYDALAPVGGTYYTLKNAVERKMNFVNVCYNRK</sequence>
<dbReference type="KEGG" id="bcae:A4V03_07625"/>
<evidence type="ECO:0008006" key="3">
    <source>
        <dbReference type="Google" id="ProtNLM"/>
    </source>
</evidence>
<dbReference type="AlphaFoldDB" id="A0A1C7H7I7"/>
<dbReference type="Proteomes" id="UP000092631">
    <property type="component" value="Chromosome"/>
</dbReference>
<proteinExistence type="predicted"/>
<reference evidence="2" key="1">
    <citation type="submission" date="2016-04" db="EMBL/GenBank/DDBJ databases">
        <title>Complete Genome Sequences of Twelve Strains of a Stable Defined Moderately Diverse Mouse Microbiota 2 (sDMDMm2).</title>
        <authorList>
            <person name="Uchimura Y."/>
            <person name="Wyss M."/>
            <person name="Brugiroux S."/>
            <person name="Limenitakis J.P."/>
            <person name="Stecher B."/>
            <person name="McCoy K.D."/>
            <person name="Macpherson A.J."/>
        </authorList>
    </citation>
    <scope>NUCLEOTIDE SEQUENCE [LARGE SCALE GENOMIC DNA]</scope>
    <source>
        <strain evidence="2">I48</strain>
    </source>
</reference>
<organism evidence="1 2">
    <name type="scientific">Bacteroides caecimuris</name>
    <dbReference type="NCBI Taxonomy" id="1796613"/>
    <lineage>
        <taxon>Bacteria</taxon>
        <taxon>Pseudomonadati</taxon>
        <taxon>Bacteroidota</taxon>
        <taxon>Bacteroidia</taxon>
        <taxon>Bacteroidales</taxon>
        <taxon>Bacteroidaceae</taxon>
        <taxon>Bacteroides</taxon>
    </lineage>
</organism>
<dbReference type="PANTHER" id="PTHR38440">
    <property type="entry name" value="UPF0398 PROTEIN YPSA"/>
    <property type="match status" value="1"/>
</dbReference>
<dbReference type="SUPFAM" id="SSF102405">
    <property type="entry name" value="MCP/YpsA-like"/>
    <property type="match status" value="1"/>
</dbReference>
<evidence type="ECO:0000313" key="2">
    <source>
        <dbReference type="Proteomes" id="UP000092631"/>
    </source>
</evidence>
<dbReference type="Pfam" id="PF06908">
    <property type="entry name" value="YpsA"/>
    <property type="match status" value="1"/>
</dbReference>